<name>A0A9D1CXM7_9FIRM</name>
<dbReference type="AlphaFoldDB" id="A0A9D1CXM7"/>
<gene>
    <name evidence="2" type="ORF">IAA52_10240</name>
</gene>
<reference evidence="2" key="2">
    <citation type="journal article" date="2021" name="PeerJ">
        <title>Extensive microbial diversity within the chicken gut microbiome revealed by metagenomics and culture.</title>
        <authorList>
            <person name="Gilroy R."/>
            <person name="Ravi A."/>
            <person name="Getino M."/>
            <person name="Pursley I."/>
            <person name="Horton D.L."/>
            <person name="Alikhan N.F."/>
            <person name="Baker D."/>
            <person name="Gharbi K."/>
            <person name="Hall N."/>
            <person name="Watson M."/>
            <person name="Adriaenssens E.M."/>
            <person name="Foster-Nyarko E."/>
            <person name="Jarju S."/>
            <person name="Secka A."/>
            <person name="Antonio M."/>
            <person name="Oren A."/>
            <person name="Chaudhuri R.R."/>
            <person name="La Ragione R."/>
            <person name="Hildebrand F."/>
            <person name="Pallen M.J."/>
        </authorList>
    </citation>
    <scope>NUCLEOTIDE SEQUENCE</scope>
    <source>
        <strain evidence="2">ChiSjej6B24-2974</strain>
    </source>
</reference>
<dbReference type="PROSITE" id="PS51186">
    <property type="entry name" value="GNAT"/>
    <property type="match status" value="1"/>
</dbReference>
<dbReference type="InterPro" id="IPR016181">
    <property type="entry name" value="Acyl_CoA_acyltransferase"/>
</dbReference>
<sequence>MIRGKFLTSQDDPSAVMDIRKRVFVDEQGFSPDTEIDGYDKLAVYALAFDENDRPAGTGRLYIDDHSHFQIGRVCVLREARGQGLGDLIVRMLLYRALELGATAVYIGAQLPVVDFYARYGFKPYGEVYDDEGVPHRMMKAEAEEINLEGSCGGARRCQGCAGDCSACEERASEK</sequence>
<evidence type="ECO:0000259" key="1">
    <source>
        <dbReference type="PROSITE" id="PS51186"/>
    </source>
</evidence>
<accession>A0A9D1CXM7</accession>
<dbReference type="PANTHER" id="PTHR13355:SF11">
    <property type="entry name" value="GLUCOSAMINE 6-PHOSPHATE N-ACETYLTRANSFERASE"/>
    <property type="match status" value="1"/>
</dbReference>
<evidence type="ECO:0000313" key="3">
    <source>
        <dbReference type="Proteomes" id="UP000824260"/>
    </source>
</evidence>
<dbReference type="PANTHER" id="PTHR13355">
    <property type="entry name" value="GLUCOSAMINE 6-PHOSPHATE N-ACETYLTRANSFERASE"/>
    <property type="match status" value="1"/>
</dbReference>
<protein>
    <submittedName>
        <fullName evidence="2">GNAT family N-acetyltransferase</fullName>
    </submittedName>
</protein>
<feature type="domain" description="N-acetyltransferase" evidence="1">
    <location>
        <begin position="1"/>
        <end position="144"/>
    </location>
</feature>
<dbReference type="EMBL" id="DVFZ01000100">
    <property type="protein sequence ID" value="HIQ83464.1"/>
    <property type="molecule type" value="Genomic_DNA"/>
</dbReference>
<reference evidence="2" key="1">
    <citation type="submission" date="2020-10" db="EMBL/GenBank/DDBJ databases">
        <authorList>
            <person name="Gilroy R."/>
        </authorList>
    </citation>
    <scope>NUCLEOTIDE SEQUENCE</scope>
    <source>
        <strain evidence="2">ChiSjej6B24-2974</strain>
    </source>
</reference>
<comment type="caution">
    <text evidence="2">The sequence shown here is derived from an EMBL/GenBank/DDBJ whole genome shotgun (WGS) entry which is preliminary data.</text>
</comment>
<dbReference type="InterPro" id="IPR000182">
    <property type="entry name" value="GNAT_dom"/>
</dbReference>
<dbReference type="SUPFAM" id="SSF55729">
    <property type="entry name" value="Acyl-CoA N-acyltransferases (Nat)"/>
    <property type="match status" value="1"/>
</dbReference>
<dbReference type="Pfam" id="PF13673">
    <property type="entry name" value="Acetyltransf_10"/>
    <property type="match status" value="1"/>
</dbReference>
<dbReference type="CDD" id="cd04301">
    <property type="entry name" value="NAT_SF"/>
    <property type="match status" value="1"/>
</dbReference>
<proteinExistence type="predicted"/>
<evidence type="ECO:0000313" key="2">
    <source>
        <dbReference type="EMBL" id="HIQ83464.1"/>
    </source>
</evidence>
<dbReference type="GO" id="GO:0004343">
    <property type="term" value="F:glucosamine 6-phosphate N-acetyltransferase activity"/>
    <property type="evidence" value="ECO:0007669"/>
    <property type="project" value="TreeGrafter"/>
</dbReference>
<dbReference type="InterPro" id="IPR039143">
    <property type="entry name" value="GNPNAT1-like"/>
</dbReference>
<organism evidence="2 3">
    <name type="scientific">Candidatus Pullichristensenella stercorigallinarum</name>
    <dbReference type="NCBI Taxonomy" id="2840909"/>
    <lineage>
        <taxon>Bacteria</taxon>
        <taxon>Bacillati</taxon>
        <taxon>Bacillota</taxon>
        <taxon>Clostridia</taxon>
        <taxon>Candidatus Pullichristensenella</taxon>
    </lineage>
</organism>
<dbReference type="Proteomes" id="UP000824260">
    <property type="component" value="Unassembled WGS sequence"/>
</dbReference>
<dbReference type="Gene3D" id="3.40.630.30">
    <property type="match status" value="1"/>
</dbReference>